<dbReference type="STRING" id="1121097.GCA_000428125_01985"/>
<gene>
    <name evidence="1" type="ORF">JCM15093_1722</name>
</gene>
<dbReference type="Proteomes" id="UP000027601">
    <property type="component" value="Unassembled WGS sequence"/>
</dbReference>
<keyword evidence="2" id="KW-1185">Reference proteome</keyword>
<comment type="caution">
    <text evidence="1">The sequence shown here is derived from an EMBL/GenBank/DDBJ whole genome shotgun (WGS) entry which is preliminary data.</text>
</comment>
<evidence type="ECO:0000313" key="1">
    <source>
        <dbReference type="EMBL" id="GAK36551.1"/>
    </source>
</evidence>
<organism evidence="1 2">
    <name type="scientific">Bacteroides graminisolvens DSM 19988 = JCM 15093</name>
    <dbReference type="NCBI Taxonomy" id="1121097"/>
    <lineage>
        <taxon>Bacteria</taxon>
        <taxon>Pseudomonadati</taxon>
        <taxon>Bacteroidota</taxon>
        <taxon>Bacteroidia</taxon>
        <taxon>Bacteroidales</taxon>
        <taxon>Bacteroidaceae</taxon>
        <taxon>Bacteroides</taxon>
    </lineage>
</organism>
<evidence type="ECO:0000313" key="2">
    <source>
        <dbReference type="Proteomes" id="UP000027601"/>
    </source>
</evidence>
<protein>
    <submittedName>
        <fullName evidence="1">Uncharacterized protein</fullName>
    </submittedName>
</protein>
<dbReference type="RefSeq" id="WP_024996426.1">
    <property type="nucleotide sequence ID" value="NZ_ATZI01000007.1"/>
</dbReference>
<sequence>MNITSTVLTKTAEETTANASYLIEYVTVNDVLTRINANVQATMLDGVEKYNAGYITFENGNVFCNLNGQAKVSLFFLDFERFVEKIKENAGEMQQPENYADR</sequence>
<reference evidence="1 2" key="1">
    <citation type="journal article" date="2015" name="Microbes Environ.">
        <title>Distribution and evolution of nitrogen fixation genes in the phylum bacteroidetes.</title>
        <authorList>
            <person name="Inoue J."/>
            <person name="Oshima K."/>
            <person name="Suda W."/>
            <person name="Sakamoto M."/>
            <person name="Iino T."/>
            <person name="Noda S."/>
            <person name="Hongoh Y."/>
            <person name="Hattori M."/>
            <person name="Ohkuma M."/>
        </authorList>
    </citation>
    <scope>NUCLEOTIDE SEQUENCE [LARGE SCALE GENOMIC DNA]</scope>
    <source>
        <strain evidence="1 2">JCM 15093</strain>
    </source>
</reference>
<dbReference type="OrthoDB" id="9866443at2"/>
<accession>A0A069D2S4</accession>
<dbReference type="AlphaFoldDB" id="A0A069D2S4"/>
<dbReference type="eggNOG" id="ENOG502ZS9H">
    <property type="taxonomic scope" value="Bacteria"/>
</dbReference>
<proteinExistence type="predicted"/>
<name>A0A069D2S4_9BACE</name>
<dbReference type="EMBL" id="BAJS01000008">
    <property type="protein sequence ID" value="GAK36551.1"/>
    <property type="molecule type" value="Genomic_DNA"/>
</dbReference>